<organism evidence="1 2">
    <name type="scientific">Smittium simulii</name>
    <dbReference type="NCBI Taxonomy" id="133385"/>
    <lineage>
        <taxon>Eukaryota</taxon>
        <taxon>Fungi</taxon>
        <taxon>Fungi incertae sedis</taxon>
        <taxon>Zoopagomycota</taxon>
        <taxon>Kickxellomycotina</taxon>
        <taxon>Harpellomycetes</taxon>
        <taxon>Harpellales</taxon>
        <taxon>Legeriomycetaceae</taxon>
        <taxon>Smittium</taxon>
    </lineage>
</organism>
<dbReference type="Proteomes" id="UP000245383">
    <property type="component" value="Unassembled WGS sequence"/>
</dbReference>
<evidence type="ECO:0000313" key="1">
    <source>
        <dbReference type="EMBL" id="PVU90032.1"/>
    </source>
</evidence>
<reference evidence="1 2" key="1">
    <citation type="journal article" date="2018" name="MBio">
        <title>Comparative Genomics Reveals the Core Gene Toolbox for the Fungus-Insect Symbiosis.</title>
        <authorList>
            <person name="Wang Y."/>
            <person name="Stata M."/>
            <person name="Wang W."/>
            <person name="Stajich J.E."/>
            <person name="White M.M."/>
            <person name="Moncalvo J.M."/>
        </authorList>
    </citation>
    <scope>NUCLEOTIDE SEQUENCE [LARGE SCALE GENOMIC DNA]</scope>
    <source>
        <strain evidence="1 2">SWE-8-4</strain>
    </source>
</reference>
<name>A0A2T9YCF6_9FUNG</name>
<proteinExistence type="predicted"/>
<gene>
    <name evidence="1" type="ORF">BB561_005062</name>
</gene>
<dbReference type="EMBL" id="MBFR01000280">
    <property type="protein sequence ID" value="PVU90032.1"/>
    <property type="molecule type" value="Genomic_DNA"/>
</dbReference>
<sequence>MTLSIPFGSFFVFDAGRGCTSAFASAGSLTSSQKAGAGAFTGAGDGAFNAAGADTFIITGAFAGAFAGSLTSSQKTGAGAFTGAGAGAFTSPHSGNFPLLTTAQGLEATKLSPKMQRVVYSSFIIILYRFIFKN</sequence>
<accession>A0A2T9YCF6</accession>
<dbReference type="AlphaFoldDB" id="A0A2T9YCF6"/>
<comment type="caution">
    <text evidence="1">The sequence shown here is derived from an EMBL/GenBank/DDBJ whole genome shotgun (WGS) entry which is preliminary data.</text>
</comment>
<keyword evidence="2" id="KW-1185">Reference proteome</keyword>
<evidence type="ECO:0000313" key="2">
    <source>
        <dbReference type="Proteomes" id="UP000245383"/>
    </source>
</evidence>
<protein>
    <submittedName>
        <fullName evidence="1">Uncharacterized protein</fullName>
    </submittedName>
</protein>